<protein>
    <submittedName>
        <fullName evidence="2">Uncharacterized protein</fullName>
    </submittedName>
</protein>
<reference evidence="2" key="1">
    <citation type="journal article" date="2022" name="bioRxiv">
        <title>Sequencing and chromosome-scale assembly of the giantPleurodeles waltlgenome.</title>
        <authorList>
            <person name="Brown T."/>
            <person name="Elewa A."/>
            <person name="Iarovenko S."/>
            <person name="Subramanian E."/>
            <person name="Araus A.J."/>
            <person name="Petzold A."/>
            <person name="Susuki M."/>
            <person name="Suzuki K.-i.T."/>
            <person name="Hayashi T."/>
            <person name="Toyoda A."/>
            <person name="Oliveira C."/>
            <person name="Osipova E."/>
            <person name="Leigh N.D."/>
            <person name="Simon A."/>
            <person name="Yun M.H."/>
        </authorList>
    </citation>
    <scope>NUCLEOTIDE SEQUENCE</scope>
    <source>
        <strain evidence="2">20211129_DDA</strain>
        <tissue evidence="2">Liver</tissue>
    </source>
</reference>
<organism evidence="2 3">
    <name type="scientific">Pleurodeles waltl</name>
    <name type="common">Iberian ribbed newt</name>
    <dbReference type="NCBI Taxonomy" id="8319"/>
    <lineage>
        <taxon>Eukaryota</taxon>
        <taxon>Metazoa</taxon>
        <taxon>Chordata</taxon>
        <taxon>Craniata</taxon>
        <taxon>Vertebrata</taxon>
        <taxon>Euteleostomi</taxon>
        <taxon>Amphibia</taxon>
        <taxon>Batrachia</taxon>
        <taxon>Caudata</taxon>
        <taxon>Salamandroidea</taxon>
        <taxon>Salamandridae</taxon>
        <taxon>Pleurodelinae</taxon>
        <taxon>Pleurodeles</taxon>
    </lineage>
</organism>
<evidence type="ECO:0000313" key="3">
    <source>
        <dbReference type="Proteomes" id="UP001066276"/>
    </source>
</evidence>
<accession>A0AAV7VN56</accession>
<keyword evidence="3" id="KW-1185">Reference proteome</keyword>
<feature type="compositionally biased region" description="Low complexity" evidence="1">
    <location>
        <begin position="17"/>
        <end position="37"/>
    </location>
</feature>
<evidence type="ECO:0000313" key="2">
    <source>
        <dbReference type="EMBL" id="KAJ1202126.1"/>
    </source>
</evidence>
<comment type="caution">
    <text evidence="2">The sequence shown here is derived from an EMBL/GenBank/DDBJ whole genome shotgun (WGS) entry which is preliminary data.</text>
</comment>
<feature type="region of interest" description="Disordered" evidence="1">
    <location>
        <begin position="105"/>
        <end position="166"/>
    </location>
</feature>
<dbReference type="AlphaFoldDB" id="A0AAV7VN56"/>
<proteinExistence type="predicted"/>
<sequence length="166" mass="17201">MGSRALLGTPAPGHFYSPARGSGLTSSSSLRGSAGTPEAPGCSGPDGLPPPAQVPASSLHSGEGRRGPQQLGRPPFLSLRLRAAQPQKGAQELSLFHSLYRRSGTSNSGFGSITGAASGRHGPRRHFGYCSRRPESDPDPVSLRSSVPWVPQWTGNIPGPTGGRVK</sequence>
<name>A0AAV7VN56_PLEWA</name>
<dbReference type="EMBL" id="JANPWB010000003">
    <property type="protein sequence ID" value="KAJ1202126.1"/>
    <property type="molecule type" value="Genomic_DNA"/>
</dbReference>
<dbReference type="Proteomes" id="UP001066276">
    <property type="component" value="Chromosome 2_1"/>
</dbReference>
<gene>
    <name evidence="2" type="ORF">NDU88_005927</name>
</gene>
<feature type="region of interest" description="Disordered" evidence="1">
    <location>
        <begin position="1"/>
        <end position="90"/>
    </location>
</feature>
<evidence type="ECO:0000256" key="1">
    <source>
        <dbReference type="SAM" id="MobiDB-lite"/>
    </source>
</evidence>